<evidence type="ECO:0000313" key="14">
    <source>
        <dbReference type="WormBase" id="SRAE_X000230400"/>
    </source>
</evidence>
<dbReference type="GO" id="GO:0007635">
    <property type="term" value="P:chemosensory behavior"/>
    <property type="evidence" value="ECO:0007669"/>
    <property type="project" value="EnsemblMetazoa"/>
</dbReference>
<evidence type="ECO:0000256" key="7">
    <source>
        <dbReference type="ARBA" id="ARBA00051722"/>
    </source>
</evidence>
<dbReference type="EC" id="3.1.3.48" evidence="2"/>
<dbReference type="Pfam" id="PF00102">
    <property type="entry name" value="Y_phosphatase"/>
    <property type="match status" value="3"/>
</dbReference>
<evidence type="ECO:0000256" key="5">
    <source>
        <dbReference type="ARBA" id="ARBA00022912"/>
    </source>
</evidence>
<dbReference type="GO" id="GO:0038007">
    <property type="term" value="P:netrin-activated signaling pathway"/>
    <property type="evidence" value="ECO:0007669"/>
    <property type="project" value="EnsemblMetazoa"/>
</dbReference>
<dbReference type="InterPro" id="IPR013783">
    <property type="entry name" value="Ig-like_fold"/>
</dbReference>
<dbReference type="SMART" id="SM00404">
    <property type="entry name" value="PTPc_motif"/>
    <property type="match status" value="2"/>
</dbReference>
<dbReference type="GO" id="GO:0099536">
    <property type="term" value="P:synaptic signaling"/>
    <property type="evidence" value="ECO:0007669"/>
    <property type="project" value="EnsemblMetazoa"/>
</dbReference>
<dbReference type="OrthoDB" id="6058203at2759"/>
<evidence type="ECO:0000256" key="4">
    <source>
        <dbReference type="ARBA" id="ARBA00022801"/>
    </source>
</evidence>
<dbReference type="CDD" id="cd00047">
    <property type="entry name" value="PTPc"/>
    <property type="match status" value="2"/>
</dbReference>
<dbReference type="Gene3D" id="3.90.190.10">
    <property type="entry name" value="Protein tyrosine phosphatase superfamily"/>
    <property type="match status" value="3"/>
</dbReference>
<dbReference type="GO" id="GO:0005001">
    <property type="term" value="F:transmembrane receptor protein tyrosine phosphatase activity"/>
    <property type="evidence" value="ECO:0007669"/>
    <property type="project" value="EnsemblMetazoa"/>
</dbReference>
<reference evidence="11" key="2">
    <citation type="submission" date="2014-09" db="EMBL/GenBank/DDBJ databases">
        <authorList>
            <person name="Aslett A.Martin."/>
        </authorList>
    </citation>
    <scope>NUCLEOTIDE SEQUENCE</scope>
    <source>
        <strain evidence="11">ED321 Heterogonic</strain>
    </source>
</reference>
<dbReference type="CDD" id="cd00063">
    <property type="entry name" value="FN3"/>
    <property type="match status" value="1"/>
</dbReference>
<sequence>MIWVTTQFSQILIILGIWHILNCLGIINLEGISSSYPIQSVYGLSPGRKRYYDGYIRPSKKKSGTKSLSRNLQTTEIPYNNKTYEELSLKYPGLKYCESDKDCTRFGLCIKQGKNTNAVGLCYCPNTCPNYINKNCGKSKSNTCPEMNNSYKNKFKLLQPTCITGSCACPPNFDDLENNTTSLTWPNIPPIQCDKRNLKAYISIEPNSSVPSGTQITIHCCINIDPYDVVLKDGVVFLTKSGDVIYPKTNPYEEMERLEKETIQSNNDLSDSEKYSFLHVPRCWSHVIEQVETTHNGEYHCNVTSKDFLTPIQSSSIKLQVKVPNKFENLTIISTSHDVTISWLIAKGSTLSVDLRLIDRNDNIEIWSMKNCTSPQQIKNLKPARNYQLNITLTEEDDDPFNFNQSFDTKDDIPEPPTTVNIQTNFLQDVSHCEVEWKEPKIYKGQIKTYYASVKGKLRYEPIDGTLSIDHIPDSPQTICVNSMPSDYGEGGDNKRQISPLDFNVVISCKYGPLKPNRNYTVTLWAENKAGISKPVTFDQMCITNYAEPEFIEKPTIIQNSIKEASFGIRFGKPPEENNGPISCYYLAILPLWLNVSINSLPLPNTIIIDSFSKTLKNNLQTDNVKSGKFYAYIAESYSKLPKETIIGDGNTTSPGNEPCNASYQSHYKAEDSALKSDLKYTGFLIARVDRDPTINDLKGSKSFSKRPSMYSSSHSGQSIEYLKFFEPHEVLHRGKRKNNYQQQKNNQKNEYKITNNIIYKVRDKDDHKYNYPKHSLLSQISTTYISHIPSSFNKQQTIVNSRPQNINKNSISTAEKYSGKMSSVTTYSFTNTTHMLPPHIGDSGEIKKINLNQSGDIQSNNFLRYRYKRYHKFIENRRLVKKQIVPSYPKYSYSGFFKPVELRSESKIIVEEYSSDNTTFIIIFIILLILLIFLATLFFFKRKGLFKGLCPTKKEHILLKPVYQPISLNDLVQEYILRHRDSDFIFTQEFESLPHFKESSTACCDLKENIKKNRYHDVKAFDSTRVVLKRIKKDHYSDYINANYIKGYKEKKLFIATQGPNEETIDDLWRMIWEQKCHIIAMVANLTEGFRKKVDKYWPEKDEILVVCKGCFDDDNNGLEVKLINTTSYSDYIVREFEVKLKKKIEVMDDDDSIDNNKTNTNEGKNESVYYNIPTTNLTMTPEYANVKRHSNGKLASICIDDSTFKNNDNYEIRKIYQYHFTSWDDYKAPNVATGLLRFVLHLRSLEEYNTFPVVVHCSAGVGRTGTFLAIDYILDQMEEEEKIDVFNCVSEMRRQRMMMVQCLEQYVFIYRALAEYHLFGVTDIDKNEFDNYYKNLLNTKRNILNISINNIKDKIPNINNKNLIDGGVNKNNEITKKNKNNLNSNMIINGVSVDMDRNGIEGEYENIFINLDVQKTTIQGNKEENISKNREKYAIPYDNSRVILTNLMGYTLTYINATKIKGNKIPFILSQDPLDEENCFDFWRMVIDLKITQIVMLSNESQYDLKEIYWPRNIGYTETFGNKDECKVELKTEDLLNSWKQRKISIVMSQDMGKISHEVTQYIYTNWLEDDIIPKSTKITDLAETILDYSLKTSSERIPILIHCRNGSTRSALFCAICLLIERCRNEGKVDVFQTVRQVVMNRPFTFQNFKQYEFCYKCISSYIND</sequence>
<evidence type="ECO:0000256" key="6">
    <source>
        <dbReference type="ARBA" id="ARBA00023136"/>
    </source>
</evidence>
<feature type="domain" description="Tyrosine specific protein phosphatases" evidence="10">
    <location>
        <begin position="1579"/>
        <end position="1656"/>
    </location>
</feature>
<dbReference type="InterPro" id="IPR036179">
    <property type="entry name" value="Ig-like_dom_sf"/>
</dbReference>
<dbReference type="PANTHER" id="PTHR19134:SF495">
    <property type="entry name" value="TYROSINE-PROTEIN PHOSPHATASE 69D"/>
    <property type="match status" value="1"/>
</dbReference>
<feature type="domain" description="Tyrosine-protein phosphatase" evidence="9">
    <location>
        <begin position="987"/>
        <end position="1318"/>
    </location>
</feature>
<reference evidence="13" key="3">
    <citation type="submission" date="2020-12" db="UniProtKB">
        <authorList>
            <consortium name="WormBaseParasite"/>
        </authorList>
    </citation>
    <scope>IDENTIFICATION</scope>
</reference>
<evidence type="ECO:0000256" key="2">
    <source>
        <dbReference type="ARBA" id="ARBA00013064"/>
    </source>
</evidence>
<evidence type="ECO:0000259" key="9">
    <source>
        <dbReference type="PROSITE" id="PS50055"/>
    </source>
</evidence>
<dbReference type="GO" id="GO:0098794">
    <property type="term" value="C:postsynapse"/>
    <property type="evidence" value="ECO:0007669"/>
    <property type="project" value="EnsemblMetazoa"/>
</dbReference>
<comment type="subcellular location">
    <subcellularLocation>
        <location evidence="1">Membrane</location>
        <topology evidence="1">Single-pass membrane protein</topology>
    </subcellularLocation>
</comment>
<dbReference type="InterPro" id="IPR000242">
    <property type="entry name" value="PTP_cat"/>
</dbReference>
<dbReference type="InterPro" id="IPR050348">
    <property type="entry name" value="Protein-Tyr_Phosphatase"/>
</dbReference>
<dbReference type="GeneID" id="36385381"/>
<dbReference type="EMBL" id="LN609399">
    <property type="protein sequence ID" value="CEF60568.1"/>
    <property type="molecule type" value="Genomic_DNA"/>
</dbReference>
<keyword evidence="5" id="KW-0904">Protein phosphatase</keyword>
<keyword evidence="4" id="KW-0378">Hydrolase</keyword>
<reference evidence="12" key="1">
    <citation type="submission" date="2014-09" db="EMBL/GenBank/DDBJ databases">
        <authorList>
            <person name="Martin A.A."/>
        </authorList>
    </citation>
    <scope>NUCLEOTIDE SEQUENCE</scope>
    <source>
        <strain evidence="12">ED321</strain>
    </source>
</reference>
<dbReference type="InterPro" id="IPR003595">
    <property type="entry name" value="Tyr_Pase_cat"/>
</dbReference>
<evidence type="ECO:0000313" key="12">
    <source>
        <dbReference type="Proteomes" id="UP000035682"/>
    </source>
</evidence>
<name>A0A090MQW8_STRRB</name>
<dbReference type="CTD" id="36385381"/>
<dbReference type="WormBase" id="SRAE_X000230400">
    <property type="protein sequence ID" value="SRP08969"/>
    <property type="gene ID" value="WBGene00267887"/>
</dbReference>
<dbReference type="SMART" id="SM00194">
    <property type="entry name" value="PTPc"/>
    <property type="match status" value="2"/>
</dbReference>
<gene>
    <name evidence="11 13 14" type="ORF">SRAE_X000230400</name>
</gene>
<dbReference type="GO" id="GO:0051965">
    <property type="term" value="P:positive regulation of synapse assembly"/>
    <property type="evidence" value="ECO:0007669"/>
    <property type="project" value="EnsemblMetazoa"/>
</dbReference>
<dbReference type="FunFam" id="3.90.190.10:FF:000102">
    <property type="entry name" value="Receptor-type tyrosine-protein phosphatase"/>
    <property type="match status" value="1"/>
</dbReference>
<dbReference type="PRINTS" id="PR00700">
    <property type="entry name" value="PRTYPHPHTASE"/>
</dbReference>
<dbReference type="PROSITE" id="PS50056">
    <property type="entry name" value="TYR_PHOSPHATASE_2"/>
    <property type="match status" value="2"/>
</dbReference>
<feature type="domain" description="Tyrosine specific protein phosphatases" evidence="10">
    <location>
        <begin position="1238"/>
        <end position="1309"/>
    </location>
</feature>
<dbReference type="PROSITE" id="PS00383">
    <property type="entry name" value="TYR_PHOSPHATASE_1"/>
    <property type="match status" value="2"/>
</dbReference>
<evidence type="ECO:0000259" key="10">
    <source>
        <dbReference type="PROSITE" id="PS50056"/>
    </source>
</evidence>
<keyword evidence="3" id="KW-0732">Signal</keyword>
<keyword evidence="8" id="KW-0812">Transmembrane</keyword>
<protein>
    <recommendedName>
        <fullName evidence="2">protein-tyrosine-phosphatase</fullName>
        <ecNumber evidence="2">3.1.3.48</ecNumber>
    </recommendedName>
</protein>
<dbReference type="InterPro" id="IPR016130">
    <property type="entry name" value="Tyr_Pase_AS"/>
</dbReference>
<dbReference type="InterPro" id="IPR029021">
    <property type="entry name" value="Prot-tyrosine_phosphatase-like"/>
</dbReference>
<comment type="catalytic activity">
    <reaction evidence="7">
        <text>O-phospho-L-tyrosyl-[protein] + H2O = L-tyrosyl-[protein] + phosphate</text>
        <dbReference type="Rhea" id="RHEA:10684"/>
        <dbReference type="Rhea" id="RHEA-COMP:10136"/>
        <dbReference type="Rhea" id="RHEA-COMP:20101"/>
        <dbReference type="ChEBI" id="CHEBI:15377"/>
        <dbReference type="ChEBI" id="CHEBI:43474"/>
        <dbReference type="ChEBI" id="CHEBI:46858"/>
        <dbReference type="ChEBI" id="CHEBI:61978"/>
        <dbReference type="EC" id="3.1.3.48"/>
    </reaction>
</comment>
<evidence type="ECO:0000256" key="1">
    <source>
        <dbReference type="ARBA" id="ARBA00004167"/>
    </source>
</evidence>
<keyword evidence="8" id="KW-1133">Transmembrane helix</keyword>
<dbReference type="GO" id="GO:0040037">
    <property type="term" value="P:negative regulation of fibroblast growth factor receptor signaling pathway"/>
    <property type="evidence" value="ECO:0007669"/>
    <property type="project" value="EnsemblMetazoa"/>
</dbReference>
<proteinExistence type="predicted"/>
<accession>A0A090MQW8</accession>
<dbReference type="InterPro" id="IPR003961">
    <property type="entry name" value="FN3_dom"/>
</dbReference>
<dbReference type="GO" id="GO:0005886">
    <property type="term" value="C:plasma membrane"/>
    <property type="evidence" value="ECO:0007669"/>
    <property type="project" value="EnsemblMetazoa"/>
</dbReference>
<feature type="transmembrane region" description="Helical" evidence="8">
    <location>
        <begin position="921"/>
        <end position="941"/>
    </location>
</feature>
<dbReference type="RefSeq" id="XP_024499777.1">
    <property type="nucleotide sequence ID" value="XM_024645501.1"/>
</dbReference>
<evidence type="ECO:0000313" key="13">
    <source>
        <dbReference type="WBParaSite" id="SRAE_X000230400.1"/>
    </source>
</evidence>
<dbReference type="PROSITE" id="PS50055">
    <property type="entry name" value="TYR_PHOSPHATASE_PTP"/>
    <property type="match status" value="2"/>
</dbReference>
<dbReference type="SUPFAM" id="SSF52799">
    <property type="entry name" value="(Phosphotyrosine protein) phosphatases II"/>
    <property type="match status" value="2"/>
</dbReference>
<dbReference type="SUPFAM" id="SSF49265">
    <property type="entry name" value="Fibronectin type III"/>
    <property type="match status" value="2"/>
</dbReference>
<organism evidence="11">
    <name type="scientific">Strongyloides ratti</name>
    <name type="common">Parasitic roundworm</name>
    <dbReference type="NCBI Taxonomy" id="34506"/>
    <lineage>
        <taxon>Eukaryota</taxon>
        <taxon>Metazoa</taxon>
        <taxon>Ecdysozoa</taxon>
        <taxon>Nematoda</taxon>
        <taxon>Chromadorea</taxon>
        <taxon>Rhabditida</taxon>
        <taxon>Tylenchina</taxon>
        <taxon>Panagrolaimomorpha</taxon>
        <taxon>Strongyloidoidea</taxon>
        <taxon>Strongyloididae</taxon>
        <taxon>Strongyloides</taxon>
    </lineage>
</organism>
<keyword evidence="12" id="KW-1185">Reference proteome</keyword>
<evidence type="ECO:0000256" key="8">
    <source>
        <dbReference type="SAM" id="Phobius"/>
    </source>
</evidence>
<dbReference type="InterPro" id="IPR036116">
    <property type="entry name" value="FN3_sf"/>
</dbReference>
<dbReference type="WBParaSite" id="SRAE_X000230400.1">
    <property type="protein sequence ID" value="SRAE_X000230400.1"/>
    <property type="gene ID" value="WBGene00267887"/>
</dbReference>
<keyword evidence="6 8" id="KW-0472">Membrane</keyword>
<dbReference type="PANTHER" id="PTHR19134">
    <property type="entry name" value="RECEPTOR-TYPE TYROSINE-PROTEIN PHOSPHATASE"/>
    <property type="match status" value="1"/>
</dbReference>
<dbReference type="InterPro" id="IPR000387">
    <property type="entry name" value="Tyr_Pase_dom"/>
</dbReference>
<evidence type="ECO:0000313" key="11">
    <source>
        <dbReference type="EMBL" id="CEF60568.1"/>
    </source>
</evidence>
<dbReference type="SMART" id="SM00060">
    <property type="entry name" value="FN3"/>
    <property type="match status" value="2"/>
</dbReference>
<dbReference type="OMA" id="EKNRQQC"/>
<evidence type="ECO:0000256" key="3">
    <source>
        <dbReference type="ARBA" id="ARBA00022729"/>
    </source>
</evidence>
<dbReference type="Gene3D" id="2.60.40.10">
    <property type="entry name" value="Immunoglobulins"/>
    <property type="match status" value="2"/>
</dbReference>
<dbReference type="Proteomes" id="UP000035682">
    <property type="component" value="Unplaced"/>
</dbReference>
<feature type="domain" description="Tyrosine-protein phosphatase" evidence="9">
    <location>
        <begin position="1402"/>
        <end position="1665"/>
    </location>
</feature>
<dbReference type="GO" id="GO:0007606">
    <property type="term" value="P:sensory perception of chemical stimulus"/>
    <property type="evidence" value="ECO:0007669"/>
    <property type="project" value="EnsemblMetazoa"/>
</dbReference>
<dbReference type="SUPFAM" id="SSF48726">
    <property type="entry name" value="Immunoglobulin"/>
    <property type="match status" value="1"/>
</dbReference>